<dbReference type="EMBL" id="BMQL01000048">
    <property type="protein sequence ID" value="GGR29979.1"/>
    <property type="molecule type" value="Genomic_DNA"/>
</dbReference>
<evidence type="ECO:0000256" key="1">
    <source>
        <dbReference type="SAM" id="MobiDB-lite"/>
    </source>
</evidence>
<keyword evidence="3" id="KW-1185">Reference proteome</keyword>
<evidence type="ECO:0000313" key="3">
    <source>
        <dbReference type="Proteomes" id="UP000603865"/>
    </source>
</evidence>
<proteinExistence type="predicted"/>
<comment type="caution">
    <text evidence="2">The sequence shown here is derived from an EMBL/GenBank/DDBJ whole genome shotgun (WGS) entry which is preliminary data.</text>
</comment>
<accession>A0A918CM50</accession>
<protein>
    <submittedName>
        <fullName evidence="2">Uncharacterized protein</fullName>
    </submittedName>
</protein>
<sequence length="58" mass="6372">MLYFPATGGERTCRTAQSGTKDETLTSGKWRKPLPAADLPPRQMVLSPTLRRTGLAKL</sequence>
<gene>
    <name evidence="2" type="ORF">GCM10008957_46050</name>
</gene>
<feature type="region of interest" description="Disordered" evidence="1">
    <location>
        <begin position="1"/>
        <end position="41"/>
    </location>
</feature>
<name>A0A918CM50_9DEIO</name>
<dbReference type="Proteomes" id="UP000603865">
    <property type="component" value="Unassembled WGS sequence"/>
</dbReference>
<organism evidence="2 3">
    <name type="scientific">Deinococcus ruber</name>
    <dbReference type="NCBI Taxonomy" id="1848197"/>
    <lineage>
        <taxon>Bacteria</taxon>
        <taxon>Thermotogati</taxon>
        <taxon>Deinococcota</taxon>
        <taxon>Deinococci</taxon>
        <taxon>Deinococcales</taxon>
        <taxon>Deinococcaceae</taxon>
        <taxon>Deinococcus</taxon>
    </lineage>
</organism>
<reference evidence="2" key="2">
    <citation type="submission" date="2020-09" db="EMBL/GenBank/DDBJ databases">
        <authorList>
            <person name="Sun Q."/>
            <person name="Ohkuma M."/>
        </authorList>
    </citation>
    <scope>NUCLEOTIDE SEQUENCE</scope>
    <source>
        <strain evidence="2">JCM 31311</strain>
    </source>
</reference>
<evidence type="ECO:0000313" key="2">
    <source>
        <dbReference type="EMBL" id="GGR29979.1"/>
    </source>
</evidence>
<reference evidence="2" key="1">
    <citation type="journal article" date="2014" name="Int. J. Syst. Evol. Microbiol.">
        <title>Complete genome sequence of Corynebacterium casei LMG S-19264T (=DSM 44701T), isolated from a smear-ripened cheese.</title>
        <authorList>
            <consortium name="US DOE Joint Genome Institute (JGI-PGF)"/>
            <person name="Walter F."/>
            <person name="Albersmeier A."/>
            <person name="Kalinowski J."/>
            <person name="Ruckert C."/>
        </authorList>
    </citation>
    <scope>NUCLEOTIDE SEQUENCE</scope>
    <source>
        <strain evidence="2">JCM 31311</strain>
    </source>
</reference>
<dbReference type="AlphaFoldDB" id="A0A918CM50"/>